<sequence length="383" mass="43263">MLSLVNNSRNSSRNSSRISSRINGLDTLRACAILLVLMYHYMVFVSHEPSFGFLSEIGWVGVDLFFVLSGYLIGNQIFTGLRSTSGFSLKTFYIRRALRTLPNFYVVLAIYFLFPIEAGGKAVTPLWKFLTFTQNFDLKPGSAFSHAWSLSIEEQFYVVLPLLAIATIAFLKSVRAMWVVLLSAMAGAALMRYLMWQQVGGDGVQYYVTIYYSSWCRFDELLPGVALALWKNFHPAIWDRALKRGHVSLVGGAILSGLAMFLFTSFNYSEEQGFLWYTTTFGYTILASGFALLTLAGLSPNSALYRWRIPGAASLALWSYALYLVHKPLMNALIRPFEAWGWSVKSLAGIGAMFAVSFFAAYVLFRVVETPFMRLRDRYFPYK</sequence>
<evidence type="ECO:0000259" key="2">
    <source>
        <dbReference type="Pfam" id="PF01757"/>
    </source>
</evidence>
<keyword evidence="1" id="KW-1133">Transmembrane helix</keyword>
<dbReference type="PANTHER" id="PTHR23028">
    <property type="entry name" value="ACETYLTRANSFERASE"/>
    <property type="match status" value="1"/>
</dbReference>
<protein>
    <submittedName>
        <fullName evidence="3">Acyltransferase</fullName>
    </submittedName>
</protein>
<evidence type="ECO:0000313" key="3">
    <source>
        <dbReference type="EMBL" id="MBC3872207.1"/>
    </source>
</evidence>
<keyword evidence="4" id="KW-1185">Reference proteome</keyword>
<comment type="caution">
    <text evidence="3">The sequence shown here is derived from an EMBL/GenBank/DDBJ whole genome shotgun (WGS) entry which is preliminary data.</text>
</comment>
<dbReference type="GO" id="GO:0016746">
    <property type="term" value="F:acyltransferase activity"/>
    <property type="evidence" value="ECO:0007669"/>
    <property type="project" value="UniProtKB-KW"/>
</dbReference>
<dbReference type="RefSeq" id="WP_186940337.1">
    <property type="nucleotide sequence ID" value="NZ_JACOGA010000001.1"/>
</dbReference>
<gene>
    <name evidence="3" type="ORF">H8K55_01290</name>
</gene>
<dbReference type="Proteomes" id="UP000624279">
    <property type="component" value="Unassembled WGS sequence"/>
</dbReference>
<organism evidence="3 4">
    <name type="scientific">Undibacterium flavidum</name>
    <dbReference type="NCBI Taxonomy" id="2762297"/>
    <lineage>
        <taxon>Bacteria</taxon>
        <taxon>Pseudomonadati</taxon>
        <taxon>Pseudomonadota</taxon>
        <taxon>Betaproteobacteria</taxon>
        <taxon>Burkholderiales</taxon>
        <taxon>Oxalobacteraceae</taxon>
        <taxon>Undibacterium</taxon>
    </lineage>
</organism>
<evidence type="ECO:0000313" key="4">
    <source>
        <dbReference type="Proteomes" id="UP000624279"/>
    </source>
</evidence>
<feature type="domain" description="Acyltransferase 3" evidence="2">
    <location>
        <begin position="23"/>
        <end position="365"/>
    </location>
</feature>
<reference evidence="3 4" key="1">
    <citation type="submission" date="2020-08" db="EMBL/GenBank/DDBJ databases">
        <title>Novel species isolated from subtropical streams in China.</title>
        <authorList>
            <person name="Lu H."/>
        </authorList>
    </citation>
    <scope>NUCLEOTIDE SEQUENCE [LARGE SCALE GENOMIC DNA]</scope>
    <source>
        <strain evidence="3 4">LX15W</strain>
    </source>
</reference>
<keyword evidence="1" id="KW-0472">Membrane</keyword>
<accession>A0ABR6Y6G0</accession>
<feature type="transmembrane region" description="Helical" evidence="1">
    <location>
        <begin position="98"/>
        <end position="116"/>
    </location>
</feature>
<dbReference type="PANTHER" id="PTHR23028:SF53">
    <property type="entry name" value="ACYL_TRANSF_3 DOMAIN-CONTAINING PROTEIN"/>
    <property type="match status" value="1"/>
</dbReference>
<feature type="transmembrane region" description="Helical" evidence="1">
    <location>
        <begin position="307"/>
        <end position="326"/>
    </location>
</feature>
<keyword evidence="3" id="KW-0012">Acyltransferase</keyword>
<proteinExistence type="predicted"/>
<feature type="transmembrane region" description="Helical" evidence="1">
    <location>
        <begin position="27"/>
        <end position="45"/>
    </location>
</feature>
<feature type="transmembrane region" description="Helical" evidence="1">
    <location>
        <begin position="178"/>
        <end position="196"/>
    </location>
</feature>
<dbReference type="InterPro" id="IPR050879">
    <property type="entry name" value="Acyltransferase_3"/>
</dbReference>
<dbReference type="EMBL" id="JACOGA010000001">
    <property type="protein sequence ID" value="MBC3872207.1"/>
    <property type="molecule type" value="Genomic_DNA"/>
</dbReference>
<feature type="transmembrane region" description="Helical" evidence="1">
    <location>
        <begin position="346"/>
        <end position="368"/>
    </location>
</feature>
<dbReference type="InterPro" id="IPR002656">
    <property type="entry name" value="Acyl_transf_3_dom"/>
</dbReference>
<dbReference type="Pfam" id="PF01757">
    <property type="entry name" value="Acyl_transf_3"/>
    <property type="match status" value="1"/>
</dbReference>
<feature type="transmembrane region" description="Helical" evidence="1">
    <location>
        <begin position="57"/>
        <end position="78"/>
    </location>
</feature>
<evidence type="ECO:0000256" key="1">
    <source>
        <dbReference type="SAM" id="Phobius"/>
    </source>
</evidence>
<keyword evidence="1" id="KW-0812">Transmembrane</keyword>
<feature type="transmembrane region" description="Helical" evidence="1">
    <location>
        <begin position="249"/>
        <end position="268"/>
    </location>
</feature>
<name>A0ABR6Y6G0_9BURK</name>
<feature type="transmembrane region" description="Helical" evidence="1">
    <location>
        <begin position="274"/>
        <end position="295"/>
    </location>
</feature>
<keyword evidence="3" id="KW-0808">Transferase</keyword>